<gene>
    <name evidence="1" type="ORF">METZ01_LOCUS217005</name>
</gene>
<reference evidence="1" key="1">
    <citation type="submission" date="2018-05" db="EMBL/GenBank/DDBJ databases">
        <authorList>
            <person name="Lanie J.A."/>
            <person name="Ng W.-L."/>
            <person name="Kazmierczak K.M."/>
            <person name="Andrzejewski T.M."/>
            <person name="Davidsen T.M."/>
            <person name="Wayne K.J."/>
            <person name="Tettelin H."/>
            <person name="Glass J.I."/>
            <person name="Rusch D."/>
            <person name="Podicherti R."/>
            <person name="Tsui H.-C.T."/>
            <person name="Winkler M.E."/>
        </authorList>
    </citation>
    <scope>NUCLEOTIDE SEQUENCE</scope>
</reference>
<protein>
    <submittedName>
        <fullName evidence="1">Uncharacterized protein</fullName>
    </submittedName>
</protein>
<accession>A0A382FQA7</accession>
<dbReference type="EMBL" id="UINC01050777">
    <property type="protein sequence ID" value="SVB64151.1"/>
    <property type="molecule type" value="Genomic_DNA"/>
</dbReference>
<sequence length="31" mass="3646">MDLDFLRTLIDILEDSDLETVELEHEGTRVK</sequence>
<evidence type="ECO:0000313" key="1">
    <source>
        <dbReference type="EMBL" id="SVB64151.1"/>
    </source>
</evidence>
<organism evidence="1">
    <name type="scientific">marine metagenome</name>
    <dbReference type="NCBI Taxonomy" id="408172"/>
    <lineage>
        <taxon>unclassified sequences</taxon>
        <taxon>metagenomes</taxon>
        <taxon>ecological metagenomes</taxon>
    </lineage>
</organism>
<feature type="non-terminal residue" evidence="1">
    <location>
        <position position="31"/>
    </location>
</feature>
<dbReference type="AlphaFoldDB" id="A0A382FQA7"/>
<proteinExistence type="predicted"/>
<name>A0A382FQA7_9ZZZZ</name>